<evidence type="ECO:0000313" key="2">
    <source>
        <dbReference type="EMBL" id="MDW8800264.1"/>
    </source>
</evidence>
<feature type="transmembrane region" description="Helical" evidence="1">
    <location>
        <begin position="65"/>
        <end position="83"/>
    </location>
</feature>
<dbReference type="EMBL" id="JARUJP010000003">
    <property type="protein sequence ID" value="MDW8800264.1"/>
    <property type="molecule type" value="Genomic_DNA"/>
</dbReference>
<keyword evidence="1" id="KW-0812">Transmembrane</keyword>
<feature type="transmembrane region" description="Helical" evidence="1">
    <location>
        <begin position="32"/>
        <end position="53"/>
    </location>
</feature>
<keyword evidence="3" id="KW-1185">Reference proteome</keyword>
<dbReference type="Proteomes" id="UP001281656">
    <property type="component" value="Unassembled WGS sequence"/>
</dbReference>
<keyword evidence="1" id="KW-0472">Membrane</keyword>
<protein>
    <submittedName>
        <fullName evidence="2">SdpI family protein</fullName>
    </submittedName>
</protein>
<dbReference type="Pfam" id="PF13630">
    <property type="entry name" value="SdpI"/>
    <property type="match status" value="1"/>
</dbReference>
<evidence type="ECO:0000313" key="3">
    <source>
        <dbReference type="Proteomes" id="UP001281656"/>
    </source>
</evidence>
<sequence length="97" mass="11296">MKFPPERINGVYGYRTPFAMKNQETWDSAQQYGGFSMIIFGIINGFFCAWSYLQPMNVNNQNAQLLFLVIGSVLMIVIDEVHLRKLFNRDGTRKERL</sequence>
<accession>A0ABU4JQK4</accession>
<comment type="caution">
    <text evidence="2">The sequence shown here is derived from an EMBL/GenBank/DDBJ whole genome shotgun (WGS) entry which is preliminary data.</text>
</comment>
<evidence type="ECO:0000256" key="1">
    <source>
        <dbReference type="SAM" id="Phobius"/>
    </source>
</evidence>
<keyword evidence="1" id="KW-1133">Transmembrane helix</keyword>
<gene>
    <name evidence="2" type="ORF">P8V03_03755</name>
</gene>
<dbReference type="RefSeq" id="WP_318796816.1">
    <property type="nucleotide sequence ID" value="NZ_JARUJP010000003.1"/>
</dbReference>
<reference evidence="2 3" key="1">
    <citation type="submission" date="2023-04" db="EMBL/GenBank/DDBJ databases">
        <title>Clostridium tannerae sp. nov., isolated from the fecal material of an alpaca.</title>
        <authorList>
            <person name="Miller S."/>
            <person name="Hendry M."/>
            <person name="King J."/>
            <person name="Sankaranarayanan K."/>
            <person name="Lawson P.A."/>
        </authorList>
    </citation>
    <scope>NUCLEOTIDE SEQUENCE [LARGE SCALE GENOMIC DNA]</scope>
    <source>
        <strain evidence="2 3">A1-XYC3</strain>
    </source>
</reference>
<name>A0ABU4JQK4_9CLOT</name>
<organism evidence="2 3">
    <name type="scientific">Clostridium tanneri</name>
    <dbReference type="NCBI Taxonomy" id="3037988"/>
    <lineage>
        <taxon>Bacteria</taxon>
        <taxon>Bacillati</taxon>
        <taxon>Bacillota</taxon>
        <taxon>Clostridia</taxon>
        <taxon>Eubacteriales</taxon>
        <taxon>Clostridiaceae</taxon>
        <taxon>Clostridium</taxon>
    </lineage>
</organism>
<proteinExistence type="predicted"/>
<dbReference type="InterPro" id="IPR025962">
    <property type="entry name" value="SdpI/YhfL"/>
</dbReference>